<comment type="similarity">
    <text evidence="2">Belongs to the 3-hydroxyacyl-CoA dehydrogenase family.</text>
</comment>
<evidence type="ECO:0000256" key="2">
    <source>
        <dbReference type="ARBA" id="ARBA00009463"/>
    </source>
</evidence>
<dbReference type="Gene3D" id="1.10.1040.10">
    <property type="entry name" value="N-(1-d-carboxylethyl)-l-norvaline Dehydrogenase, domain 2"/>
    <property type="match status" value="1"/>
</dbReference>
<dbReference type="RefSeq" id="WP_347436300.1">
    <property type="nucleotide sequence ID" value="NZ_CP089291.1"/>
</dbReference>
<evidence type="ECO:0000259" key="4">
    <source>
        <dbReference type="Pfam" id="PF00725"/>
    </source>
</evidence>
<reference evidence="6" key="1">
    <citation type="submission" date="2021-12" db="EMBL/GenBank/DDBJ databases">
        <title>Alicyclobacillaceae gen. nov., sp. nov., isolated from chalcocite enrichment system.</title>
        <authorList>
            <person name="Jiang Z."/>
        </authorList>
    </citation>
    <scope>NUCLEOTIDE SEQUENCE</scope>
    <source>
        <strain evidence="6">MYW30-H2</strain>
    </source>
</reference>
<dbReference type="PIRSF" id="PIRSF000105">
    <property type="entry name" value="HCDH"/>
    <property type="match status" value="1"/>
</dbReference>
<dbReference type="InterPro" id="IPR036291">
    <property type="entry name" value="NAD(P)-bd_dom_sf"/>
</dbReference>
<organism evidence="6 7">
    <name type="scientific">Fodinisporobacter ferrooxydans</name>
    <dbReference type="NCBI Taxonomy" id="2901836"/>
    <lineage>
        <taxon>Bacteria</taxon>
        <taxon>Bacillati</taxon>
        <taxon>Bacillota</taxon>
        <taxon>Bacilli</taxon>
        <taxon>Bacillales</taxon>
        <taxon>Alicyclobacillaceae</taxon>
        <taxon>Fodinisporobacter</taxon>
    </lineage>
</organism>
<keyword evidence="3" id="KW-0560">Oxidoreductase</keyword>
<dbReference type="InterPro" id="IPR013328">
    <property type="entry name" value="6PGD_dom2"/>
</dbReference>
<dbReference type="Pfam" id="PF00725">
    <property type="entry name" value="3HCDH"/>
    <property type="match status" value="1"/>
</dbReference>
<keyword evidence="7" id="KW-1185">Reference proteome</keyword>
<name>A0ABY4CGG3_9BACL</name>
<dbReference type="InterPro" id="IPR022694">
    <property type="entry name" value="3-OHacyl-CoA_DH"/>
</dbReference>
<dbReference type="PANTHER" id="PTHR48075">
    <property type="entry name" value="3-HYDROXYACYL-COA DEHYDROGENASE FAMILY PROTEIN"/>
    <property type="match status" value="1"/>
</dbReference>
<dbReference type="NCBIfam" id="NF006722">
    <property type="entry name" value="PRK09260.1"/>
    <property type="match status" value="1"/>
</dbReference>
<dbReference type="InterPro" id="IPR006108">
    <property type="entry name" value="3HC_DH_C"/>
</dbReference>
<feature type="domain" description="3-hydroxyacyl-CoA dehydrogenase C-terminal" evidence="4">
    <location>
        <begin position="187"/>
        <end position="282"/>
    </location>
</feature>
<evidence type="ECO:0000256" key="3">
    <source>
        <dbReference type="ARBA" id="ARBA00023002"/>
    </source>
</evidence>
<dbReference type="Proteomes" id="UP000830167">
    <property type="component" value="Chromosome"/>
</dbReference>
<protein>
    <submittedName>
        <fullName evidence="6">3-hydroxyacyl-CoA dehydrogenase</fullName>
    </submittedName>
</protein>
<dbReference type="PANTHER" id="PTHR48075:SF5">
    <property type="entry name" value="3-HYDROXYBUTYRYL-COA DEHYDROGENASE"/>
    <property type="match status" value="1"/>
</dbReference>
<gene>
    <name evidence="6" type="ORF">LSG31_17250</name>
</gene>
<sequence>MDIHVITVIGSGVMGRGIAYAAAAAGFEVRLHDKQESQLAHALETLKADMDTGIARGKLTPSDKEQALHRIKTTTELEEAARQADFVIEAIPEILDLKLQLFKALDSICPGHTILATNTSTMSPTEVGAATKRSGQTIAMHFFNPVPKMKLVEIIRGLDTTDATYAITRSVAEQMGKVTVEVNEFPGFITSRINCLVGNEAMRMLQEGVASASDIDKAVKLGLNHPMGPLELADLVGLDARLRNMQYLHEKLGETYRPAPILEKYVAAGRLGRKSGKGFYEYDS</sequence>
<evidence type="ECO:0000256" key="1">
    <source>
        <dbReference type="ARBA" id="ARBA00005086"/>
    </source>
</evidence>
<evidence type="ECO:0000259" key="5">
    <source>
        <dbReference type="Pfam" id="PF02737"/>
    </source>
</evidence>
<dbReference type="EMBL" id="CP089291">
    <property type="protein sequence ID" value="UOF89612.1"/>
    <property type="molecule type" value="Genomic_DNA"/>
</dbReference>
<dbReference type="SUPFAM" id="SSF48179">
    <property type="entry name" value="6-phosphogluconate dehydrogenase C-terminal domain-like"/>
    <property type="match status" value="1"/>
</dbReference>
<dbReference type="Pfam" id="PF02737">
    <property type="entry name" value="3HCDH_N"/>
    <property type="match status" value="1"/>
</dbReference>
<evidence type="ECO:0000313" key="7">
    <source>
        <dbReference type="Proteomes" id="UP000830167"/>
    </source>
</evidence>
<dbReference type="InterPro" id="IPR008927">
    <property type="entry name" value="6-PGluconate_DH-like_C_sf"/>
</dbReference>
<accession>A0ABY4CGG3</accession>
<dbReference type="InterPro" id="IPR006176">
    <property type="entry name" value="3-OHacyl-CoA_DH_NAD-bd"/>
</dbReference>
<feature type="domain" description="3-hydroxyacyl-CoA dehydrogenase NAD binding" evidence="5">
    <location>
        <begin position="6"/>
        <end position="184"/>
    </location>
</feature>
<evidence type="ECO:0000313" key="6">
    <source>
        <dbReference type="EMBL" id="UOF89612.1"/>
    </source>
</evidence>
<proteinExistence type="inferred from homology"/>
<comment type="pathway">
    <text evidence="1">Lipid metabolism; butanoate metabolism.</text>
</comment>
<dbReference type="Gene3D" id="3.40.50.720">
    <property type="entry name" value="NAD(P)-binding Rossmann-like Domain"/>
    <property type="match status" value="1"/>
</dbReference>
<dbReference type="SUPFAM" id="SSF51735">
    <property type="entry name" value="NAD(P)-binding Rossmann-fold domains"/>
    <property type="match status" value="1"/>
</dbReference>